<keyword evidence="4" id="KW-0677">Repeat</keyword>
<evidence type="ECO:0000256" key="7">
    <source>
        <dbReference type="ARBA" id="ARBA00022833"/>
    </source>
</evidence>
<keyword evidence="7" id="KW-0862">Zinc</keyword>
<dbReference type="Gene3D" id="3.30.40.10">
    <property type="entry name" value="Zinc/RING finger domain, C3HC4 (zinc finger)"/>
    <property type="match status" value="1"/>
</dbReference>
<dbReference type="Gene3D" id="1.20.120.1750">
    <property type="match status" value="1"/>
</dbReference>
<dbReference type="GO" id="GO:0043161">
    <property type="term" value="P:proteasome-mediated ubiquitin-dependent protein catabolic process"/>
    <property type="evidence" value="ECO:0007669"/>
    <property type="project" value="TreeGrafter"/>
</dbReference>
<evidence type="ECO:0000313" key="11">
    <source>
        <dbReference type="EMBL" id="ODM93700.1"/>
    </source>
</evidence>
<keyword evidence="12" id="KW-1185">Reference proteome</keyword>
<dbReference type="Proteomes" id="UP000094527">
    <property type="component" value="Unassembled WGS sequence"/>
</dbReference>
<evidence type="ECO:0000259" key="9">
    <source>
        <dbReference type="PROSITE" id="PS50089"/>
    </source>
</evidence>
<organism evidence="11 12">
    <name type="scientific">Orchesella cincta</name>
    <name type="common">Springtail</name>
    <name type="synonym">Podura cincta</name>
    <dbReference type="NCBI Taxonomy" id="48709"/>
    <lineage>
        <taxon>Eukaryota</taxon>
        <taxon>Metazoa</taxon>
        <taxon>Ecdysozoa</taxon>
        <taxon>Arthropoda</taxon>
        <taxon>Hexapoda</taxon>
        <taxon>Collembola</taxon>
        <taxon>Entomobryomorpha</taxon>
        <taxon>Entomobryoidea</taxon>
        <taxon>Orchesellidae</taxon>
        <taxon>Orchesellinae</taxon>
        <taxon>Orchesella</taxon>
    </lineage>
</organism>
<dbReference type="STRING" id="48709.A0A1D2ML04"/>
<dbReference type="GO" id="GO:0097039">
    <property type="term" value="P:protein linear polyubiquitination"/>
    <property type="evidence" value="ECO:0007669"/>
    <property type="project" value="TreeGrafter"/>
</dbReference>
<accession>A0A1D2ML04</accession>
<dbReference type="GO" id="GO:0043130">
    <property type="term" value="F:ubiquitin binding"/>
    <property type="evidence" value="ECO:0007669"/>
    <property type="project" value="TreeGrafter"/>
</dbReference>
<evidence type="ECO:0000256" key="5">
    <source>
        <dbReference type="ARBA" id="ARBA00022771"/>
    </source>
</evidence>
<dbReference type="OrthoDB" id="261960at2759"/>
<sequence>MDCCNCQVNVNEVGGTQMKGCRHFLCAECIVDAVKKGTDIGIKCQFRGSPKCSGVIELDELVFMVPDDVYEDYICRLSNENIWEQDDEDNSLMGAASLEYQRSRCENIITEDLNLTQEDKESGWFHVSSMIEELVQFDVMTYADAVAYVDSLPLIENRKPIACPICLETDIPAGEGIILKDCFHLYCKECLARHIESIDAAEVKCPFIDGDYACDEVLKPREIKELVSKHEYERHFDSLALKEAEESLSDVFHCLTPDCKGFCIADPTARLFRCPLCKASNCVVCKVIHSGTCAQYWQEIELAEQRRLQKIKDETNRAEQRRNDQLSAEEIQRRLSTKIWMRCPGCNVVIEKNGGCPHMKCHKCKTDFNWSGVPA</sequence>
<dbReference type="InterPro" id="IPR044066">
    <property type="entry name" value="TRIAD_supradom"/>
</dbReference>
<protein>
    <submittedName>
        <fullName evidence="11">RanBP-type and C3HC4-type zinc finger-containing protein 1</fullName>
    </submittedName>
</protein>
<feature type="domain" description="RING-type" evidence="9">
    <location>
        <begin position="163"/>
        <end position="206"/>
    </location>
</feature>
<evidence type="ECO:0000259" key="10">
    <source>
        <dbReference type="PROSITE" id="PS51873"/>
    </source>
</evidence>
<comment type="pathway">
    <text evidence="1">Protein modification; protein ubiquitination.</text>
</comment>
<keyword evidence="3" id="KW-0479">Metal-binding</keyword>
<dbReference type="PROSITE" id="PS50089">
    <property type="entry name" value="ZF_RING_2"/>
    <property type="match status" value="1"/>
</dbReference>
<keyword evidence="6" id="KW-0833">Ubl conjugation pathway</keyword>
<dbReference type="InterPro" id="IPR013083">
    <property type="entry name" value="Znf_RING/FYVE/PHD"/>
</dbReference>
<evidence type="ECO:0000313" key="12">
    <source>
        <dbReference type="Proteomes" id="UP000094527"/>
    </source>
</evidence>
<dbReference type="AlphaFoldDB" id="A0A1D2ML04"/>
<reference evidence="11 12" key="1">
    <citation type="journal article" date="2016" name="Genome Biol. Evol.">
        <title>Gene Family Evolution Reflects Adaptation to Soil Environmental Stressors in the Genome of the Collembolan Orchesella cincta.</title>
        <authorList>
            <person name="Faddeeva-Vakhrusheva A."/>
            <person name="Derks M.F."/>
            <person name="Anvar S.Y."/>
            <person name="Agamennone V."/>
            <person name="Suring W."/>
            <person name="Smit S."/>
            <person name="van Straalen N.M."/>
            <person name="Roelofs D."/>
        </authorList>
    </citation>
    <scope>NUCLEOTIDE SEQUENCE [LARGE SCALE GENOMIC DNA]</scope>
    <source>
        <tissue evidence="11">Mixed pool</tissue>
    </source>
</reference>
<keyword evidence="2" id="KW-0808">Transferase</keyword>
<comment type="caution">
    <text evidence="11">The sequence shown here is derived from an EMBL/GenBank/DDBJ whole genome shotgun (WGS) entry which is preliminary data.</text>
</comment>
<dbReference type="GO" id="GO:0004842">
    <property type="term" value="F:ubiquitin-protein transferase activity"/>
    <property type="evidence" value="ECO:0007669"/>
    <property type="project" value="TreeGrafter"/>
</dbReference>
<dbReference type="PANTHER" id="PTHR22770:SF13">
    <property type="entry name" value="RING-TYPE DOMAIN-CONTAINING PROTEIN"/>
    <property type="match status" value="1"/>
</dbReference>
<evidence type="ECO:0000256" key="6">
    <source>
        <dbReference type="ARBA" id="ARBA00022786"/>
    </source>
</evidence>
<dbReference type="Pfam" id="PF00097">
    <property type="entry name" value="zf-C3HC4"/>
    <property type="match status" value="1"/>
</dbReference>
<proteinExistence type="predicted"/>
<dbReference type="InterPro" id="IPR017907">
    <property type="entry name" value="Znf_RING_CS"/>
</dbReference>
<dbReference type="InterPro" id="IPR018957">
    <property type="entry name" value="Znf_C3HC4_RING-type"/>
</dbReference>
<name>A0A1D2ML04_ORCCI</name>
<dbReference type="SUPFAM" id="SSF57850">
    <property type="entry name" value="RING/U-box"/>
    <property type="match status" value="3"/>
</dbReference>
<dbReference type="PROSITE" id="PS51873">
    <property type="entry name" value="TRIAD"/>
    <property type="match status" value="1"/>
</dbReference>
<dbReference type="InterPro" id="IPR051628">
    <property type="entry name" value="LUBAC_E3_Ligases"/>
</dbReference>
<dbReference type="FunFam" id="3.30.40.10:FF:000137">
    <property type="entry name" value="RanBP-type and C3HC4-type zinc finger-containing protein 1"/>
    <property type="match status" value="1"/>
</dbReference>
<dbReference type="CDD" id="cd20336">
    <property type="entry name" value="Rcat_RBR"/>
    <property type="match status" value="1"/>
</dbReference>
<dbReference type="SMART" id="SM00184">
    <property type="entry name" value="RING"/>
    <property type="match status" value="2"/>
</dbReference>
<evidence type="ECO:0000256" key="2">
    <source>
        <dbReference type="ARBA" id="ARBA00022679"/>
    </source>
</evidence>
<evidence type="ECO:0000256" key="1">
    <source>
        <dbReference type="ARBA" id="ARBA00004906"/>
    </source>
</evidence>
<dbReference type="GO" id="GO:0008270">
    <property type="term" value="F:zinc ion binding"/>
    <property type="evidence" value="ECO:0007669"/>
    <property type="project" value="UniProtKB-KW"/>
</dbReference>
<evidence type="ECO:0000256" key="8">
    <source>
        <dbReference type="PROSITE-ProRule" id="PRU00175"/>
    </source>
</evidence>
<dbReference type="GO" id="GO:0000151">
    <property type="term" value="C:ubiquitin ligase complex"/>
    <property type="evidence" value="ECO:0007669"/>
    <property type="project" value="TreeGrafter"/>
</dbReference>
<feature type="domain" description="RING-type" evidence="10">
    <location>
        <begin position="159"/>
        <end position="375"/>
    </location>
</feature>
<evidence type="ECO:0000256" key="3">
    <source>
        <dbReference type="ARBA" id="ARBA00022723"/>
    </source>
</evidence>
<dbReference type="EMBL" id="LJIJ01000932">
    <property type="protein sequence ID" value="ODM93700.1"/>
    <property type="molecule type" value="Genomic_DNA"/>
</dbReference>
<dbReference type="InterPro" id="IPR001841">
    <property type="entry name" value="Znf_RING"/>
</dbReference>
<dbReference type="PROSITE" id="PS00518">
    <property type="entry name" value="ZF_RING_1"/>
    <property type="match status" value="2"/>
</dbReference>
<dbReference type="OMA" id="KHEYERH"/>
<dbReference type="Pfam" id="PF22191">
    <property type="entry name" value="IBR_1"/>
    <property type="match status" value="1"/>
</dbReference>
<gene>
    <name evidence="11" type="ORF">Ocin01_12979</name>
</gene>
<keyword evidence="5 8" id="KW-0863">Zinc-finger</keyword>
<evidence type="ECO:0000256" key="4">
    <source>
        <dbReference type="ARBA" id="ARBA00022737"/>
    </source>
</evidence>
<dbReference type="PANTHER" id="PTHR22770">
    <property type="entry name" value="UBIQUITIN CONJUGATING ENZYME 7 INTERACTING PROTEIN-RELATED"/>
    <property type="match status" value="1"/>
</dbReference>